<protein>
    <submittedName>
        <fullName evidence="1">Uncharacterized protein</fullName>
    </submittedName>
</protein>
<gene>
    <name evidence="1" type="ORF">BLGHR1_17131</name>
</gene>
<dbReference type="AlphaFoldDB" id="A0A383V2G0"/>
<organism evidence="1 2">
    <name type="scientific">Blumeria hordei</name>
    <name type="common">Barley powdery mildew</name>
    <name type="synonym">Blumeria graminis f. sp. hordei</name>
    <dbReference type="NCBI Taxonomy" id="2867405"/>
    <lineage>
        <taxon>Eukaryota</taxon>
        <taxon>Fungi</taxon>
        <taxon>Dikarya</taxon>
        <taxon>Ascomycota</taxon>
        <taxon>Pezizomycotina</taxon>
        <taxon>Leotiomycetes</taxon>
        <taxon>Erysiphales</taxon>
        <taxon>Erysiphaceae</taxon>
        <taxon>Blumeria</taxon>
    </lineage>
</organism>
<proteinExistence type="predicted"/>
<reference evidence="1 2" key="1">
    <citation type="submission" date="2017-11" db="EMBL/GenBank/DDBJ databases">
        <authorList>
            <person name="Kracher B."/>
        </authorList>
    </citation>
    <scope>NUCLEOTIDE SEQUENCE [LARGE SCALE GENOMIC DNA]</scope>
    <source>
        <strain evidence="1 2">RACE1</strain>
    </source>
</reference>
<evidence type="ECO:0000313" key="2">
    <source>
        <dbReference type="Proteomes" id="UP000275772"/>
    </source>
</evidence>
<sequence length="99" mass="11370">MSNLELKVLGLQSFELLVLDKYQIVPWDPTSRVQVDLTTTEEGMEIGANPESKYADISLNDIISYAMFNVKKIFGFDLAADRVMNMTEDFRKNTFVRNK</sequence>
<accession>A0A383V2G0</accession>
<evidence type="ECO:0000313" key="1">
    <source>
        <dbReference type="EMBL" id="SZF06327.1"/>
    </source>
</evidence>
<name>A0A383V2G0_BLUHO</name>
<dbReference type="Proteomes" id="UP000275772">
    <property type="component" value="Unassembled WGS sequence"/>
</dbReference>
<dbReference type="EMBL" id="UNSH01000090">
    <property type="protein sequence ID" value="SZF06327.1"/>
    <property type="molecule type" value="Genomic_DNA"/>
</dbReference>
<dbReference type="VEuPathDB" id="FungiDB:BLGHR1_17131"/>